<dbReference type="GO" id="GO:0006508">
    <property type="term" value="P:proteolysis"/>
    <property type="evidence" value="ECO:0007669"/>
    <property type="project" value="UniProtKB-KW"/>
</dbReference>
<comment type="similarity">
    <text evidence="1">Belongs to the peptidase S1 family.</text>
</comment>
<dbReference type="OrthoDB" id="6514235at2759"/>
<dbReference type="InterPro" id="IPR001254">
    <property type="entry name" value="Trypsin_dom"/>
</dbReference>
<dbReference type="CDD" id="cd00190">
    <property type="entry name" value="Tryp_SPc"/>
    <property type="match status" value="1"/>
</dbReference>
<name>A0A7R9QQL6_9ACAR</name>
<dbReference type="InterPro" id="IPR043504">
    <property type="entry name" value="Peptidase_S1_PA_chymotrypsin"/>
</dbReference>
<evidence type="ECO:0000313" key="10">
    <source>
        <dbReference type="EMBL" id="CAD7653503.1"/>
    </source>
</evidence>
<feature type="domain" description="Peptidase S1" evidence="9">
    <location>
        <begin position="32"/>
        <end position="257"/>
    </location>
</feature>
<evidence type="ECO:0000256" key="7">
    <source>
        <dbReference type="ARBA" id="ARBA00023157"/>
    </source>
</evidence>
<dbReference type="Proteomes" id="UP000728032">
    <property type="component" value="Unassembled WGS sequence"/>
</dbReference>
<evidence type="ECO:0000256" key="4">
    <source>
        <dbReference type="ARBA" id="ARBA00022801"/>
    </source>
</evidence>
<evidence type="ECO:0000313" key="11">
    <source>
        <dbReference type="Proteomes" id="UP000728032"/>
    </source>
</evidence>
<evidence type="ECO:0000256" key="2">
    <source>
        <dbReference type="ARBA" id="ARBA00022670"/>
    </source>
</evidence>
<dbReference type="PRINTS" id="PR00722">
    <property type="entry name" value="CHYMOTRYPSIN"/>
</dbReference>
<dbReference type="InterPro" id="IPR018114">
    <property type="entry name" value="TRYPSIN_HIS"/>
</dbReference>
<keyword evidence="7" id="KW-1015">Disulfide bond</keyword>
<keyword evidence="5 8" id="KW-0720">Serine protease</keyword>
<dbReference type="InterPro" id="IPR001314">
    <property type="entry name" value="Peptidase_S1A"/>
</dbReference>
<sequence>LCLAEPLNLPVRRHKGRIPSYANIVKNHTQWIVGGGDAVPGANPHQCSLQRTSHSCGASIISTNWAVTAAHCIDGASPTSLKLRCGTEYHATPGIDYTLAEVIAHPSYSSWSLDYDLGLIRISGSFSLGSNNINAIALPAQDEQLAAGSTVTVTGWGALTEGGYLPAVLQTLDVPVVANDVCSTKYSGFNDVTDRMFCAGVDAGGKDSCQGDSGGPVTQNGKLVGAVSWGYGCARPDYPGVYTRVASLRNWITEQTSV</sequence>
<dbReference type="InterPro" id="IPR033116">
    <property type="entry name" value="TRYPSIN_SER"/>
</dbReference>
<dbReference type="SUPFAM" id="SSF50494">
    <property type="entry name" value="Trypsin-like serine proteases"/>
    <property type="match status" value="1"/>
</dbReference>
<reference evidence="10" key="1">
    <citation type="submission" date="2020-11" db="EMBL/GenBank/DDBJ databases">
        <authorList>
            <person name="Tran Van P."/>
        </authorList>
    </citation>
    <scope>NUCLEOTIDE SEQUENCE</scope>
</reference>
<dbReference type="PROSITE" id="PS50240">
    <property type="entry name" value="TRYPSIN_DOM"/>
    <property type="match status" value="1"/>
</dbReference>
<evidence type="ECO:0000256" key="3">
    <source>
        <dbReference type="ARBA" id="ARBA00022729"/>
    </source>
</evidence>
<keyword evidence="6" id="KW-0865">Zymogen</keyword>
<evidence type="ECO:0000259" key="9">
    <source>
        <dbReference type="PROSITE" id="PS50240"/>
    </source>
</evidence>
<evidence type="ECO:0000256" key="5">
    <source>
        <dbReference type="ARBA" id="ARBA00022825"/>
    </source>
</evidence>
<dbReference type="SMART" id="SM00020">
    <property type="entry name" value="Tryp_SPc"/>
    <property type="match status" value="1"/>
</dbReference>
<dbReference type="EMBL" id="CAJPVJ010006742">
    <property type="protein sequence ID" value="CAG2170690.1"/>
    <property type="molecule type" value="Genomic_DNA"/>
</dbReference>
<dbReference type="GO" id="GO:0005576">
    <property type="term" value="C:extracellular region"/>
    <property type="evidence" value="ECO:0007669"/>
    <property type="project" value="UniProtKB-ARBA"/>
</dbReference>
<keyword evidence="3" id="KW-0732">Signal</keyword>
<evidence type="ECO:0000256" key="8">
    <source>
        <dbReference type="RuleBase" id="RU363034"/>
    </source>
</evidence>
<dbReference type="InterPro" id="IPR009003">
    <property type="entry name" value="Peptidase_S1_PA"/>
</dbReference>
<dbReference type="EMBL" id="OC921567">
    <property type="protein sequence ID" value="CAD7653503.1"/>
    <property type="molecule type" value="Genomic_DNA"/>
</dbReference>
<keyword evidence="2 8" id="KW-0645">Protease</keyword>
<dbReference type="PANTHER" id="PTHR24252:SF7">
    <property type="entry name" value="HYALIN"/>
    <property type="match status" value="1"/>
</dbReference>
<dbReference type="FunFam" id="2.40.10.10:FF:000077">
    <property type="entry name" value="Predicted protein"/>
    <property type="match status" value="1"/>
</dbReference>
<protein>
    <recommendedName>
        <fullName evidence="9">Peptidase S1 domain-containing protein</fullName>
    </recommendedName>
</protein>
<organism evidence="10">
    <name type="scientific">Oppiella nova</name>
    <dbReference type="NCBI Taxonomy" id="334625"/>
    <lineage>
        <taxon>Eukaryota</taxon>
        <taxon>Metazoa</taxon>
        <taxon>Ecdysozoa</taxon>
        <taxon>Arthropoda</taxon>
        <taxon>Chelicerata</taxon>
        <taxon>Arachnida</taxon>
        <taxon>Acari</taxon>
        <taxon>Acariformes</taxon>
        <taxon>Sarcoptiformes</taxon>
        <taxon>Oribatida</taxon>
        <taxon>Brachypylina</taxon>
        <taxon>Oppioidea</taxon>
        <taxon>Oppiidae</taxon>
        <taxon>Oppiella</taxon>
    </lineage>
</organism>
<dbReference type="PANTHER" id="PTHR24252">
    <property type="entry name" value="ACROSIN-RELATED"/>
    <property type="match status" value="1"/>
</dbReference>
<proteinExistence type="inferred from homology"/>
<accession>A0A7R9QQL6</accession>
<keyword evidence="4 8" id="KW-0378">Hydrolase</keyword>
<dbReference type="Pfam" id="PF00089">
    <property type="entry name" value="Trypsin"/>
    <property type="match status" value="1"/>
</dbReference>
<dbReference type="PROSITE" id="PS00135">
    <property type="entry name" value="TRYPSIN_SER"/>
    <property type="match status" value="1"/>
</dbReference>
<keyword evidence="11" id="KW-1185">Reference proteome</keyword>
<evidence type="ECO:0000256" key="1">
    <source>
        <dbReference type="ARBA" id="ARBA00007664"/>
    </source>
</evidence>
<dbReference type="PROSITE" id="PS00134">
    <property type="entry name" value="TRYPSIN_HIS"/>
    <property type="match status" value="1"/>
</dbReference>
<feature type="non-terminal residue" evidence="10">
    <location>
        <position position="1"/>
    </location>
</feature>
<gene>
    <name evidence="10" type="ORF">ONB1V03_LOCUS10156</name>
</gene>
<dbReference type="GO" id="GO:0004252">
    <property type="term" value="F:serine-type endopeptidase activity"/>
    <property type="evidence" value="ECO:0007669"/>
    <property type="project" value="InterPro"/>
</dbReference>
<dbReference type="AlphaFoldDB" id="A0A7R9QQL6"/>
<dbReference type="Gene3D" id="2.40.10.10">
    <property type="entry name" value="Trypsin-like serine proteases"/>
    <property type="match status" value="1"/>
</dbReference>
<evidence type="ECO:0000256" key="6">
    <source>
        <dbReference type="ARBA" id="ARBA00023145"/>
    </source>
</evidence>